<comment type="subcellular location">
    <subcellularLocation>
        <location evidence="1">Cell inner membrane</location>
        <topology evidence="1">Multi-pass membrane protein</topology>
    </subcellularLocation>
</comment>
<sequence>MLSKLKISSRVLILGVLPLLMLLLVLAGAFWSAQQKDRLFNQLYDDHLAILSDVMAVQQILQQTSLQDIRKYRTGWASAEATEQVIKQHMAQAQQHWQGFVQSRPLQDDSEFYTELDQAFAKAIKHYGEWISYAGSDALLVRILNESTVNSEIELRITGFTQLTEAFIQQQLSAAVTVRDRAQHFTGQLVQAYVLGGLALVLLVSALIWAIQRSVCRPLLALRDLLIQVVTRSDLSLRANDSGNDELAQAASALNQMMQHFEQLVAKLGHSAVALNQQAGQVYDISTEVNQSAAVQARQAQQLAAAAEQMSSSVQQVAQNAGVAAQAAVHAEQLCHSGHTAADKSAAGITALAVQLQHSVEVVSGLQQGSGQISSVLEVIRKISEQTNLLALNAAIEAARAGEAGRGFSVVADEVRTLSANTKQATESINGMISQLQQQAANAVEVMQQAHTQANTNVQLAQDTGSRFNQLASAVEHISSANAQIHTATAQQQLVSQNIAATIHQLNDEVSQLSNEASRSASASEQLTQLAAQLNNDWQVFAN</sequence>
<dbReference type="OrthoDB" id="9781845at2"/>
<gene>
    <name evidence="15" type="ORF">SAMN05660691_00235</name>
</gene>
<keyword evidence="5" id="KW-0997">Cell inner membrane</keyword>
<evidence type="ECO:0000256" key="7">
    <source>
        <dbReference type="ARBA" id="ARBA00022989"/>
    </source>
</evidence>
<keyword evidence="6 12" id="KW-0812">Transmembrane</keyword>
<organism evidence="15 16">
    <name type="scientific">Rheinheimera pacifica</name>
    <dbReference type="NCBI Taxonomy" id="173990"/>
    <lineage>
        <taxon>Bacteria</taxon>
        <taxon>Pseudomonadati</taxon>
        <taxon>Pseudomonadota</taxon>
        <taxon>Gammaproteobacteria</taxon>
        <taxon>Chromatiales</taxon>
        <taxon>Chromatiaceae</taxon>
        <taxon>Rheinheimera</taxon>
    </lineage>
</organism>
<dbReference type="PANTHER" id="PTHR32089">
    <property type="entry name" value="METHYL-ACCEPTING CHEMOTAXIS PROTEIN MCPB"/>
    <property type="match status" value="1"/>
</dbReference>
<dbReference type="PRINTS" id="PR00260">
    <property type="entry name" value="CHEMTRNSDUCR"/>
</dbReference>
<dbReference type="InterPro" id="IPR003122">
    <property type="entry name" value="Tar_rcpt_lig-bd"/>
</dbReference>
<dbReference type="PANTHER" id="PTHR32089:SF119">
    <property type="entry name" value="METHYL-ACCEPTING CHEMOTAXIS PROTEIN CTPL"/>
    <property type="match status" value="1"/>
</dbReference>
<evidence type="ECO:0000256" key="3">
    <source>
        <dbReference type="ARBA" id="ARBA00022481"/>
    </source>
</evidence>
<feature type="domain" description="Methyl-accepting transducer" evidence="13">
    <location>
        <begin position="271"/>
        <end position="507"/>
    </location>
</feature>
<protein>
    <submittedName>
        <fullName evidence="15">Methyl-accepting chemotaxis sensory transducer with TarH sensor</fullName>
    </submittedName>
</protein>
<feature type="transmembrane region" description="Helical" evidence="12">
    <location>
        <begin position="189"/>
        <end position="211"/>
    </location>
</feature>
<dbReference type="Gene3D" id="1.10.287.950">
    <property type="entry name" value="Methyl-accepting chemotaxis protein"/>
    <property type="match status" value="1"/>
</dbReference>
<evidence type="ECO:0000256" key="11">
    <source>
        <dbReference type="PROSITE-ProRule" id="PRU00284"/>
    </source>
</evidence>
<evidence type="ECO:0000313" key="15">
    <source>
        <dbReference type="EMBL" id="SEH57170.1"/>
    </source>
</evidence>
<reference evidence="16" key="1">
    <citation type="submission" date="2016-10" db="EMBL/GenBank/DDBJ databases">
        <authorList>
            <person name="Varghese N."/>
            <person name="Submissions S."/>
        </authorList>
    </citation>
    <scope>NUCLEOTIDE SEQUENCE [LARGE SCALE GENOMIC DNA]</scope>
    <source>
        <strain evidence="16">DSM 17616</strain>
    </source>
</reference>
<keyword evidence="2" id="KW-1003">Cell membrane</keyword>
<keyword evidence="8 12" id="KW-0472">Membrane</keyword>
<dbReference type="SUPFAM" id="SSF58104">
    <property type="entry name" value="Methyl-accepting chemotaxis protein (MCP) signaling domain"/>
    <property type="match status" value="1"/>
</dbReference>
<evidence type="ECO:0000256" key="8">
    <source>
        <dbReference type="ARBA" id="ARBA00023136"/>
    </source>
</evidence>
<dbReference type="InterPro" id="IPR003660">
    <property type="entry name" value="HAMP_dom"/>
</dbReference>
<dbReference type="GO" id="GO:0005886">
    <property type="term" value="C:plasma membrane"/>
    <property type="evidence" value="ECO:0007669"/>
    <property type="project" value="UniProtKB-SubCell"/>
</dbReference>
<dbReference type="STRING" id="173990.SAMN05660691_00235"/>
<dbReference type="InterPro" id="IPR004089">
    <property type="entry name" value="MCPsignal_dom"/>
</dbReference>
<dbReference type="Proteomes" id="UP000199371">
    <property type="component" value="Unassembled WGS sequence"/>
</dbReference>
<keyword evidence="4" id="KW-0145">Chemotaxis</keyword>
<dbReference type="GO" id="GO:0007165">
    <property type="term" value="P:signal transduction"/>
    <property type="evidence" value="ECO:0007669"/>
    <property type="project" value="UniProtKB-KW"/>
</dbReference>
<dbReference type="SMART" id="SM00304">
    <property type="entry name" value="HAMP"/>
    <property type="match status" value="1"/>
</dbReference>
<dbReference type="GO" id="GO:0004888">
    <property type="term" value="F:transmembrane signaling receptor activity"/>
    <property type="evidence" value="ECO:0007669"/>
    <property type="project" value="InterPro"/>
</dbReference>
<dbReference type="Pfam" id="PF02203">
    <property type="entry name" value="TarH"/>
    <property type="match status" value="1"/>
</dbReference>
<keyword evidence="7 12" id="KW-1133">Transmembrane helix</keyword>
<accession>A0A1H6J5G0</accession>
<dbReference type="InterPro" id="IPR004090">
    <property type="entry name" value="Chemotax_Me-accpt_rcpt"/>
</dbReference>
<evidence type="ECO:0000256" key="4">
    <source>
        <dbReference type="ARBA" id="ARBA00022500"/>
    </source>
</evidence>
<evidence type="ECO:0000259" key="14">
    <source>
        <dbReference type="PROSITE" id="PS50885"/>
    </source>
</evidence>
<dbReference type="RefSeq" id="WP_092789319.1">
    <property type="nucleotide sequence ID" value="NZ_FNXF01000001.1"/>
</dbReference>
<evidence type="ECO:0000256" key="9">
    <source>
        <dbReference type="ARBA" id="ARBA00023224"/>
    </source>
</evidence>
<dbReference type="GO" id="GO:0006935">
    <property type="term" value="P:chemotaxis"/>
    <property type="evidence" value="ECO:0007669"/>
    <property type="project" value="UniProtKB-KW"/>
</dbReference>
<evidence type="ECO:0000256" key="2">
    <source>
        <dbReference type="ARBA" id="ARBA00022475"/>
    </source>
</evidence>
<comment type="similarity">
    <text evidence="10">Belongs to the methyl-accepting chemotaxis (MCP) protein family.</text>
</comment>
<evidence type="ECO:0000256" key="12">
    <source>
        <dbReference type="SAM" id="Phobius"/>
    </source>
</evidence>
<keyword evidence="16" id="KW-1185">Reference proteome</keyword>
<dbReference type="FunFam" id="1.10.287.950:FF:000001">
    <property type="entry name" value="Methyl-accepting chemotaxis sensory transducer"/>
    <property type="match status" value="1"/>
</dbReference>
<dbReference type="SMART" id="SM00283">
    <property type="entry name" value="MA"/>
    <property type="match status" value="1"/>
</dbReference>
<name>A0A1H6J5G0_9GAMM</name>
<evidence type="ECO:0000256" key="10">
    <source>
        <dbReference type="ARBA" id="ARBA00029447"/>
    </source>
</evidence>
<dbReference type="CDD" id="cd06225">
    <property type="entry name" value="HAMP"/>
    <property type="match status" value="1"/>
</dbReference>
<keyword evidence="3" id="KW-0488">Methylation</keyword>
<evidence type="ECO:0000256" key="6">
    <source>
        <dbReference type="ARBA" id="ARBA00022692"/>
    </source>
</evidence>
<evidence type="ECO:0000259" key="13">
    <source>
        <dbReference type="PROSITE" id="PS50111"/>
    </source>
</evidence>
<evidence type="ECO:0000256" key="5">
    <source>
        <dbReference type="ARBA" id="ARBA00022519"/>
    </source>
</evidence>
<evidence type="ECO:0000313" key="16">
    <source>
        <dbReference type="Proteomes" id="UP000199371"/>
    </source>
</evidence>
<evidence type="ECO:0000256" key="1">
    <source>
        <dbReference type="ARBA" id="ARBA00004429"/>
    </source>
</evidence>
<feature type="domain" description="HAMP" evidence="14">
    <location>
        <begin position="213"/>
        <end position="266"/>
    </location>
</feature>
<dbReference type="AlphaFoldDB" id="A0A1H6J5G0"/>
<feature type="transmembrane region" description="Helical" evidence="12">
    <location>
        <begin position="12"/>
        <end position="33"/>
    </location>
</feature>
<dbReference type="PROSITE" id="PS50885">
    <property type="entry name" value="HAMP"/>
    <property type="match status" value="1"/>
</dbReference>
<dbReference type="PROSITE" id="PS50111">
    <property type="entry name" value="CHEMOTAXIS_TRANSDUC_2"/>
    <property type="match status" value="1"/>
</dbReference>
<proteinExistence type="inferred from homology"/>
<dbReference type="Pfam" id="PF00015">
    <property type="entry name" value="MCPsignal"/>
    <property type="match status" value="1"/>
</dbReference>
<keyword evidence="9 11" id="KW-0807">Transducer</keyword>
<dbReference type="EMBL" id="FNXF01000001">
    <property type="protein sequence ID" value="SEH57170.1"/>
    <property type="molecule type" value="Genomic_DNA"/>
</dbReference>